<dbReference type="Pfam" id="PF03600">
    <property type="entry name" value="CitMHS"/>
    <property type="match status" value="1"/>
</dbReference>
<feature type="transmembrane region" description="Helical" evidence="6">
    <location>
        <begin position="227"/>
        <end position="248"/>
    </location>
</feature>
<dbReference type="GO" id="GO:0005886">
    <property type="term" value="C:plasma membrane"/>
    <property type="evidence" value="ECO:0007669"/>
    <property type="project" value="TreeGrafter"/>
</dbReference>
<evidence type="ECO:0000256" key="5">
    <source>
        <dbReference type="ARBA" id="ARBA00023136"/>
    </source>
</evidence>
<comment type="subcellular location">
    <subcellularLocation>
        <location evidence="1">Membrane</location>
        <topology evidence="1">Multi-pass membrane protein</topology>
    </subcellularLocation>
</comment>
<dbReference type="GO" id="GO:0022857">
    <property type="term" value="F:transmembrane transporter activity"/>
    <property type="evidence" value="ECO:0007669"/>
    <property type="project" value="TreeGrafter"/>
</dbReference>
<dbReference type="InterPro" id="IPR004680">
    <property type="entry name" value="Cit_transptr-like_dom"/>
</dbReference>
<keyword evidence="2" id="KW-0813">Transport</keyword>
<feature type="domain" description="Citrate transporter-like" evidence="7">
    <location>
        <begin position="12"/>
        <end position="236"/>
    </location>
</feature>
<evidence type="ECO:0000259" key="7">
    <source>
        <dbReference type="Pfam" id="PF03600"/>
    </source>
</evidence>
<keyword evidence="5 6" id="KW-0472">Membrane</keyword>
<feature type="transmembrane region" description="Helical" evidence="6">
    <location>
        <begin position="12"/>
        <end position="33"/>
    </location>
</feature>
<dbReference type="EMBL" id="ATHJ01000057">
    <property type="protein sequence ID" value="EPR43275.1"/>
    <property type="molecule type" value="Genomic_DNA"/>
</dbReference>
<feature type="transmembrane region" description="Helical" evidence="6">
    <location>
        <begin position="144"/>
        <end position="170"/>
    </location>
</feature>
<evidence type="ECO:0000313" key="8">
    <source>
        <dbReference type="EMBL" id="EPR43275.1"/>
    </source>
</evidence>
<evidence type="ECO:0000256" key="1">
    <source>
        <dbReference type="ARBA" id="ARBA00004141"/>
    </source>
</evidence>
<dbReference type="RefSeq" id="WP_020875648.1">
    <property type="nucleotide sequence ID" value="NZ_ATHJ01000057.1"/>
</dbReference>
<reference evidence="8 9" key="1">
    <citation type="journal article" date="2013" name="Genome Announc.">
        <title>Draft genome sequences for three mercury-methylating, sulfate-reducing bacteria.</title>
        <authorList>
            <person name="Brown S.D."/>
            <person name="Hurt R.A.Jr."/>
            <person name="Gilmour C.C."/>
            <person name="Elias D.A."/>
        </authorList>
    </citation>
    <scope>NUCLEOTIDE SEQUENCE [LARGE SCALE GENOMIC DNA]</scope>
    <source>
        <strain evidence="8 9">DSM 2059</strain>
    </source>
</reference>
<comment type="caution">
    <text evidence="8">The sequence shown here is derived from an EMBL/GenBank/DDBJ whole genome shotgun (WGS) entry which is preliminary data.</text>
</comment>
<feature type="transmembrane region" description="Helical" evidence="6">
    <location>
        <begin position="306"/>
        <end position="339"/>
    </location>
</feature>
<dbReference type="STRING" id="897.B2D07_08505"/>
<proteinExistence type="predicted"/>
<feature type="transmembrane region" description="Helical" evidence="6">
    <location>
        <begin position="53"/>
        <end position="80"/>
    </location>
</feature>
<keyword evidence="4 6" id="KW-1133">Transmembrane helix</keyword>
<dbReference type="PANTHER" id="PTHR10283:SF82">
    <property type="entry name" value="SOLUTE CARRIER FAMILY 13 MEMBER 2"/>
    <property type="match status" value="1"/>
</dbReference>
<evidence type="ECO:0000256" key="2">
    <source>
        <dbReference type="ARBA" id="ARBA00022448"/>
    </source>
</evidence>
<feature type="transmembrane region" description="Helical" evidence="6">
    <location>
        <begin position="387"/>
        <end position="410"/>
    </location>
</feature>
<accession>S7U2S0</accession>
<gene>
    <name evidence="8" type="ORF">dsmv_1301</name>
</gene>
<dbReference type="Proteomes" id="UP000014977">
    <property type="component" value="Unassembled WGS sequence"/>
</dbReference>
<dbReference type="PATRIC" id="fig|1121405.3.peg.602"/>
<feature type="transmembrane region" description="Helical" evidence="6">
    <location>
        <begin position="269"/>
        <end position="286"/>
    </location>
</feature>
<dbReference type="AlphaFoldDB" id="S7U2S0"/>
<feature type="transmembrane region" description="Helical" evidence="6">
    <location>
        <begin position="351"/>
        <end position="375"/>
    </location>
</feature>
<dbReference type="OrthoDB" id="9766267at2"/>
<dbReference type="eggNOG" id="COG0471">
    <property type="taxonomic scope" value="Bacteria"/>
</dbReference>
<dbReference type="PANTHER" id="PTHR10283">
    <property type="entry name" value="SOLUTE CARRIER FAMILY 13 MEMBER"/>
    <property type="match status" value="1"/>
</dbReference>
<evidence type="ECO:0000256" key="3">
    <source>
        <dbReference type="ARBA" id="ARBA00022692"/>
    </source>
</evidence>
<protein>
    <submittedName>
        <fullName evidence="8">Citrate transporter</fullName>
    </submittedName>
</protein>
<sequence>MNDAFLYLWSRLPLLLMFINGYLIYRLLVVTGLTERFVAAALGRSGGNPRRLFLYIILSATLLSFFIPNAVTVLTLLPVLKDIKERFHPGLRDRVVTPLTLSVIYGANIGGMGSIVGSPANLLLIGAMDLYQVPGRQLIGFFNWFLWSIPLVTLLVLLAWGVVAVGCGSFERFDVKNRPRTAGPPPQHPWRTLYGVRRSGALLFLIFIVFWTVEAVIKGVWSSFAAWTPLVCLVYFAAFCRLVFWEIPFSGEAPLMRPGDLFEDFPRRGILLLIPVAILVLVVRFLDLDMTLSAFYGKLLPEKASAFTVMLFTVGIVILMTEALSNTLVSTAFFPIAYFTAVKTGFSPIELMIAVSAASTCAFMTPIATPCNAFAFGEMKGTSLVRMMSLGLLLNMGTTVCIAVWMHWMLPRVYG</sequence>
<keyword evidence="3 6" id="KW-0812">Transmembrane</keyword>
<name>S7U2S0_DESML</name>
<feature type="transmembrane region" description="Helical" evidence="6">
    <location>
        <begin position="201"/>
        <end position="221"/>
    </location>
</feature>
<keyword evidence="9" id="KW-1185">Reference proteome</keyword>
<organism evidence="8 9">
    <name type="scientific">Desulfococcus multivorans DSM 2059</name>
    <dbReference type="NCBI Taxonomy" id="1121405"/>
    <lineage>
        <taxon>Bacteria</taxon>
        <taxon>Pseudomonadati</taxon>
        <taxon>Thermodesulfobacteriota</taxon>
        <taxon>Desulfobacteria</taxon>
        <taxon>Desulfobacterales</taxon>
        <taxon>Desulfococcaceae</taxon>
        <taxon>Desulfococcus</taxon>
    </lineage>
</organism>
<evidence type="ECO:0000256" key="4">
    <source>
        <dbReference type="ARBA" id="ARBA00022989"/>
    </source>
</evidence>
<evidence type="ECO:0000256" key="6">
    <source>
        <dbReference type="SAM" id="Phobius"/>
    </source>
</evidence>
<evidence type="ECO:0000313" key="9">
    <source>
        <dbReference type="Proteomes" id="UP000014977"/>
    </source>
</evidence>
<feature type="transmembrane region" description="Helical" evidence="6">
    <location>
        <begin position="101"/>
        <end position="124"/>
    </location>
</feature>